<dbReference type="SUPFAM" id="SSF52540">
    <property type="entry name" value="P-loop containing nucleoside triphosphate hydrolases"/>
    <property type="match status" value="1"/>
</dbReference>
<protein>
    <submittedName>
        <fullName evidence="2">ATP--corrinoid adenosyltransferase</fullName>
    </submittedName>
</protein>
<dbReference type="InterPro" id="IPR003724">
    <property type="entry name" value="CblAdoTrfase_CobA"/>
</dbReference>
<dbReference type="GO" id="GO:0008817">
    <property type="term" value="F:corrinoid adenosyltransferase activity"/>
    <property type="evidence" value="ECO:0007669"/>
    <property type="project" value="InterPro"/>
</dbReference>
<dbReference type="PANTHER" id="PTHR46638">
    <property type="entry name" value="CORRINOID ADENOSYLTRANSFERASE"/>
    <property type="match status" value="1"/>
</dbReference>
<dbReference type="InterPro" id="IPR027417">
    <property type="entry name" value="P-loop_NTPase"/>
</dbReference>
<dbReference type="Proteomes" id="UP000317990">
    <property type="component" value="Unassembled WGS sequence"/>
</dbReference>
<dbReference type="PIRSF" id="PIRSF015617">
    <property type="entry name" value="Adensltrnsf_CobA"/>
    <property type="match status" value="1"/>
</dbReference>
<evidence type="ECO:0000256" key="1">
    <source>
        <dbReference type="SAM" id="MobiDB-lite"/>
    </source>
</evidence>
<dbReference type="GO" id="GO:0009236">
    <property type="term" value="P:cobalamin biosynthetic process"/>
    <property type="evidence" value="ECO:0007669"/>
    <property type="project" value="InterPro"/>
</dbReference>
<feature type="compositionally biased region" description="Basic and acidic residues" evidence="1">
    <location>
        <begin position="12"/>
        <end position="28"/>
    </location>
</feature>
<feature type="compositionally biased region" description="Polar residues" evidence="1">
    <location>
        <begin position="1"/>
        <end position="10"/>
    </location>
</feature>
<organism evidence="2 3">
    <name type="scientific">Aphanocapsa feldmannii 277cV</name>
    <dbReference type="NCBI Taxonomy" id="2507553"/>
    <lineage>
        <taxon>Bacteria</taxon>
        <taxon>Bacillati</taxon>
        <taxon>Cyanobacteriota</taxon>
        <taxon>Cyanophyceae</taxon>
        <taxon>Oscillatoriophycideae</taxon>
        <taxon>Chroococcales</taxon>
        <taxon>Microcystaceae</taxon>
        <taxon>Aphanocapsa</taxon>
    </lineage>
</organism>
<dbReference type="PANTHER" id="PTHR46638:SF1">
    <property type="entry name" value="CORRINOID ADENOSYLTRANSFERASE"/>
    <property type="match status" value="1"/>
</dbReference>
<accession>A0A524RPN4</accession>
<evidence type="ECO:0000313" key="3">
    <source>
        <dbReference type="Proteomes" id="UP000317990"/>
    </source>
</evidence>
<sequence length="197" mass="21041">MVSVFPSQRGNGDAHDSGDAHQPVREPRSLPGLQPHVLAQPQGLLQVNTAPFRGSFGGVLSHAIRSAGMGCRVMVSQFLRGGVNQGPDHAVRLCGGLEWMRPALVGSLHGPSNDPEARAAVQELWATSRTRLMAGSMELMVLDELGLAVQYGLIDEAEAVTALEQRSSRTDLILTGPSMPASFVAMADQVTELRHSR</sequence>
<name>A0A524RPN4_9CHRO</name>
<keyword evidence="2" id="KW-0808">Transferase</keyword>
<comment type="caution">
    <text evidence="2">The sequence shown here is derived from an EMBL/GenBank/DDBJ whole genome shotgun (WGS) entry which is preliminary data.</text>
</comment>
<dbReference type="AlphaFoldDB" id="A0A524RPN4"/>
<evidence type="ECO:0000313" key="2">
    <source>
        <dbReference type="EMBL" id="TGG93798.1"/>
    </source>
</evidence>
<proteinExistence type="predicted"/>
<reference evidence="2 3" key="1">
    <citation type="journal article" date="2019" name="mSystems">
        <title>Life at home and on the roam: Genomic adaptions reflect the dual lifestyle of an intracellular, facultative symbiont.</title>
        <authorList>
            <person name="Burgsdorf I."/>
        </authorList>
    </citation>
    <scope>NUCLEOTIDE SEQUENCE [LARGE SCALE GENOMIC DNA]</scope>
    <source>
        <strain evidence="2">277cV</strain>
    </source>
</reference>
<dbReference type="GO" id="GO:0005524">
    <property type="term" value="F:ATP binding"/>
    <property type="evidence" value="ECO:0007669"/>
    <property type="project" value="InterPro"/>
</dbReference>
<dbReference type="Gene3D" id="3.40.50.300">
    <property type="entry name" value="P-loop containing nucleotide triphosphate hydrolases"/>
    <property type="match status" value="1"/>
</dbReference>
<gene>
    <name evidence="2" type="ORF">ERJ67_03505</name>
</gene>
<dbReference type="EMBL" id="SRMO01000050">
    <property type="protein sequence ID" value="TGG93798.1"/>
    <property type="molecule type" value="Genomic_DNA"/>
</dbReference>
<dbReference type="Pfam" id="PF02572">
    <property type="entry name" value="CobA_CobO_BtuR"/>
    <property type="match status" value="1"/>
</dbReference>
<feature type="region of interest" description="Disordered" evidence="1">
    <location>
        <begin position="1"/>
        <end position="35"/>
    </location>
</feature>